<evidence type="ECO:0000256" key="3">
    <source>
        <dbReference type="ARBA" id="ARBA00023002"/>
    </source>
</evidence>
<dbReference type="Proteomes" id="UP000538929">
    <property type="component" value="Unassembled WGS sequence"/>
</dbReference>
<dbReference type="GO" id="GO:0008703">
    <property type="term" value="F:5-amino-6-(5-phosphoribosylamino)uracil reductase activity"/>
    <property type="evidence" value="ECO:0007669"/>
    <property type="project" value="InterPro"/>
</dbReference>
<name>A0A7W3TF03_9ACTN</name>
<dbReference type="SUPFAM" id="SSF53597">
    <property type="entry name" value="Dihydrofolate reductase-like"/>
    <property type="match status" value="1"/>
</dbReference>
<proteinExistence type="predicted"/>
<evidence type="ECO:0000313" key="6">
    <source>
        <dbReference type="Proteomes" id="UP000538929"/>
    </source>
</evidence>
<dbReference type="GO" id="GO:0009231">
    <property type="term" value="P:riboflavin biosynthetic process"/>
    <property type="evidence" value="ECO:0007669"/>
    <property type="project" value="InterPro"/>
</dbReference>
<sequence length="247" mass="25897">MGEQWSLADLAAAYAYPDPLPAEGWLRANMVTSLDGAGHHGGRSQPLSCPADMRIFGVLRALADVVVVGAGTVRSEEYRPARRREEFAAARAAAGQEPVAAIAVVSAGLDLDFSRPLFTEPVVPTLVVTGEAAPPERLAAARAAGVGIVFAGDGPTVDPARVRTELAALGYRRQLTEGGPGLLGRFVTAGVLDELCLTVSPRLTAGDAGRIARGGDGVEVPRELEPVSILEEDGFLFTRYTSRPANR</sequence>
<organism evidence="5 6">
    <name type="scientific">Streptomyces alkaliphilus</name>
    <dbReference type="NCBI Taxonomy" id="1472722"/>
    <lineage>
        <taxon>Bacteria</taxon>
        <taxon>Bacillati</taxon>
        <taxon>Actinomycetota</taxon>
        <taxon>Actinomycetes</taxon>
        <taxon>Kitasatosporales</taxon>
        <taxon>Streptomycetaceae</taxon>
        <taxon>Streptomyces</taxon>
    </lineage>
</organism>
<feature type="domain" description="Bacterial bifunctional deaminase-reductase C-terminal" evidence="4">
    <location>
        <begin position="25"/>
        <end position="228"/>
    </location>
</feature>
<dbReference type="Gene3D" id="3.40.430.10">
    <property type="entry name" value="Dihydrofolate Reductase, subunit A"/>
    <property type="match status" value="1"/>
</dbReference>
<evidence type="ECO:0000256" key="1">
    <source>
        <dbReference type="ARBA" id="ARBA00005104"/>
    </source>
</evidence>
<keyword evidence="3" id="KW-0560">Oxidoreductase</keyword>
<dbReference type="Pfam" id="PF01872">
    <property type="entry name" value="RibD_C"/>
    <property type="match status" value="1"/>
</dbReference>
<dbReference type="InterPro" id="IPR002734">
    <property type="entry name" value="RibDG_C"/>
</dbReference>
<dbReference type="AlphaFoldDB" id="A0A7W3TF03"/>
<dbReference type="EMBL" id="VKHT01000545">
    <property type="protein sequence ID" value="MBB0245611.1"/>
    <property type="molecule type" value="Genomic_DNA"/>
</dbReference>
<comment type="pathway">
    <text evidence="1">Cofactor biosynthesis; riboflavin biosynthesis.</text>
</comment>
<evidence type="ECO:0000259" key="4">
    <source>
        <dbReference type="Pfam" id="PF01872"/>
    </source>
</evidence>
<keyword evidence="2" id="KW-0521">NADP</keyword>
<evidence type="ECO:0000313" key="5">
    <source>
        <dbReference type="EMBL" id="MBB0245611.1"/>
    </source>
</evidence>
<keyword evidence="6" id="KW-1185">Reference proteome</keyword>
<evidence type="ECO:0000256" key="2">
    <source>
        <dbReference type="ARBA" id="ARBA00022857"/>
    </source>
</evidence>
<dbReference type="RefSeq" id="WP_182607075.1">
    <property type="nucleotide sequence ID" value="NZ_VKHT01000545.1"/>
</dbReference>
<reference evidence="6" key="1">
    <citation type="submission" date="2019-10" db="EMBL/GenBank/DDBJ databases">
        <title>Streptomyces sp. nov., a novel actinobacterium isolated from alkaline environment.</title>
        <authorList>
            <person name="Golinska P."/>
        </authorList>
    </citation>
    <scope>NUCLEOTIDE SEQUENCE [LARGE SCALE GENOMIC DNA]</scope>
    <source>
        <strain evidence="6">DSM 42118</strain>
    </source>
</reference>
<accession>A0A7W3TF03</accession>
<gene>
    <name evidence="5" type="ORF">FNQ90_16245</name>
</gene>
<dbReference type="InterPro" id="IPR024072">
    <property type="entry name" value="DHFR-like_dom_sf"/>
</dbReference>
<dbReference type="PANTHER" id="PTHR38011:SF7">
    <property type="entry name" value="2,5-DIAMINO-6-RIBOSYLAMINO-4(3H)-PYRIMIDINONE 5'-PHOSPHATE REDUCTASE"/>
    <property type="match status" value="1"/>
</dbReference>
<protein>
    <submittedName>
        <fullName evidence="5">Pyrimidine reductase family protein</fullName>
    </submittedName>
</protein>
<dbReference type="InterPro" id="IPR050765">
    <property type="entry name" value="Riboflavin_Biosynth_HTPR"/>
</dbReference>
<dbReference type="PANTHER" id="PTHR38011">
    <property type="entry name" value="DIHYDROFOLATE REDUCTASE FAMILY PROTEIN (AFU_ORTHOLOGUE AFUA_8G06820)"/>
    <property type="match status" value="1"/>
</dbReference>
<comment type="caution">
    <text evidence="5">The sequence shown here is derived from an EMBL/GenBank/DDBJ whole genome shotgun (WGS) entry which is preliminary data.</text>
</comment>